<protein>
    <submittedName>
        <fullName evidence="1">Uncharacterized protein</fullName>
    </submittedName>
</protein>
<dbReference type="AlphaFoldDB" id="A0A5J4TKU5"/>
<comment type="caution">
    <text evidence="1">The sequence shown here is derived from an EMBL/GenBank/DDBJ whole genome shotgun (WGS) entry which is preliminary data.</text>
</comment>
<proteinExistence type="predicted"/>
<evidence type="ECO:0000313" key="2">
    <source>
        <dbReference type="Proteomes" id="UP000324800"/>
    </source>
</evidence>
<gene>
    <name evidence="1" type="ORF">EZS28_046332</name>
</gene>
<sequence>MFQRWIEFSILASHTNIRMCEDSCKMDEDAALIRCLDEILESKFEFEDTIASDEGINN</sequence>
<organism evidence="1 2">
    <name type="scientific">Streblomastix strix</name>
    <dbReference type="NCBI Taxonomy" id="222440"/>
    <lineage>
        <taxon>Eukaryota</taxon>
        <taxon>Metamonada</taxon>
        <taxon>Preaxostyla</taxon>
        <taxon>Oxymonadida</taxon>
        <taxon>Streblomastigidae</taxon>
        <taxon>Streblomastix</taxon>
    </lineage>
</organism>
<accession>A0A5J4TKU5</accession>
<dbReference type="EMBL" id="SNRW01030311">
    <property type="protein sequence ID" value="KAA6358141.1"/>
    <property type="molecule type" value="Genomic_DNA"/>
</dbReference>
<evidence type="ECO:0000313" key="1">
    <source>
        <dbReference type="EMBL" id="KAA6358141.1"/>
    </source>
</evidence>
<dbReference type="Proteomes" id="UP000324800">
    <property type="component" value="Unassembled WGS sequence"/>
</dbReference>
<feature type="non-terminal residue" evidence="1">
    <location>
        <position position="58"/>
    </location>
</feature>
<name>A0A5J4TKU5_9EUKA</name>
<reference evidence="1 2" key="1">
    <citation type="submission" date="2019-03" db="EMBL/GenBank/DDBJ databases">
        <title>Single cell metagenomics reveals metabolic interactions within the superorganism composed of flagellate Streblomastix strix and complex community of Bacteroidetes bacteria on its surface.</title>
        <authorList>
            <person name="Treitli S.C."/>
            <person name="Kolisko M."/>
            <person name="Husnik F."/>
            <person name="Keeling P."/>
            <person name="Hampl V."/>
        </authorList>
    </citation>
    <scope>NUCLEOTIDE SEQUENCE [LARGE SCALE GENOMIC DNA]</scope>
    <source>
        <strain evidence="1">ST1C</strain>
    </source>
</reference>